<gene>
    <name evidence="2" type="ORF">MasN3_03910</name>
</gene>
<protein>
    <submittedName>
        <fullName evidence="2">Uncharacterized protein</fullName>
    </submittedName>
</protein>
<evidence type="ECO:0000313" key="3">
    <source>
        <dbReference type="Proteomes" id="UP001163336"/>
    </source>
</evidence>
<dbReference type="EMBL" id="AP026966">
    <property type="protein sequence ID" value="BDT56897.1"/>
    <property type="molecule type" value="Genomic_DNA"/>
</dbReference>
<evidence type="ECO:0000313" key="2">
    <source>
        <dbReference type="EMBL" id="BDT56897.1"/>
    </source>
</evidence>
<proteinExistence type="predicted"/>
<accession>A0ABN6T4D4</accession>
<feature type="region of interest" description="Disordered" evidence="1">
    <location>
        <begin position="1"/>
        <end position="30"/>
    </location>
</feature>
<reference evidence="2" key="1">
    <citation type="submission" date="2022-11" db="EMBL/GenBank/DDBJ databases">
        <title>Isolation and characterization of PLA-degrading bacterium Massilia sp. from Antarctic soil.</title>
        <authorList>
            <person name="Sato K."/>
            <person name="Gomez-Fuentes C."/>
            <person name="Ahmad S.A."/>
            <person name="Zulkharnain A."/>
        </authorList>
    </citation>
    <scope>NUCLEOTIDE SEQUENCE</scope>
    <source>
        <strain evidence="2">N-3</strain>
    </source>
</reference>
<sequence>MGQTINVRIDTVSTEDQAGRAEPAAPMTPQGAARRRLAKAGLGAAGVLWTTQASATRVCVSASAALSSGLLSKKPNATAVSCAGRSPGYWKNHGGWPVATDTLFSRIFSCSEANDGTYGSATLLQLVEGCKFDKYNLGMHLVATYLNVKQGWTSYLSERTLLQMWAELQSTGHYQPAKGVYWDAETTKKYLASTQG</sequence>
<evidence type="ECO:0000256" key="1">
    <source>
        <dbReference type="SAM" id="MobiDB-lite"/>
    </source>
</evidence>
<name>A0ABN6T4D4_9BURK</name>
<dbReference type="Proteomes" id="UP001163336">
    <property type="component" value="Chromosome"/>
</dbReference>
<keyword evidence="3" id="KW-1185">Reference proteome</keyword>
<feature type="compositionally biased region" description="Polar residues" evidence="1">
    <location>
        <begin position="1"/>
        <end position="16"/>
    </location>
</feature>
<organism evidence="2 3">
    <name type="scientific">Massilia varians</name>
    <dbReference type="NCBI Taxonomy" id="457921"/>
    <lineage>
        <taxon>Bacteria</taxon>
        <taxon>Pseudomonadati</taxon>
        <taxon>Pseudomonadota</taxon>
        <taxon>Betaproteobacteria</taxon>
        <taxon>Burkholderiales</taxon>
        <taxon>Oxalobacteraceae</taxon>
        <taxon>Telluria group</taxon>
        <taxon>Massilia</taxon>
    </lineage>
</organism>